<dbReference type="Pfam" id="PF18803">
    <property type="entry name" value="CxC2"/>
    <property type="match status" value="1"/>
</dbReference>
<reference evidence="3" key="3">
    <citation type="submission" date="2015-06" db="UniProtKB">
        <authorList>
            <consortium name="EnsemblMetazoa"/>
        </authorList>
    </citation>
    <scope>IDENTIFICATION</scope>
</reference>
<evidence type="ECO:0000259" key="1">
    <source>
        <dbReference type="Pfam" id="PF18803"/>
    </source>
</evidence>
<sequence>MSDACMFCYSADSKACIAEGRKKQRTSGIPLMTTRHTRFCLNKYTEKLKIYDSQGCFHIAIIQFCHCEGETKSVTLVKLHLWSLNAKKPTAAFHIDLLKLLHSLSMECKVAVKRSTEALKHLHVYPFLSSADDQQDILCLIGPQKKERIVSLDDNFAEEQECFRESRDWLSRYTKDLLKYYTLRVDQRLVSVEVSHHFVRWPENSTLLQENAKS</sequence>
<reference evidence="4" key="1">
    <citation type="submission" date="2012-12" db="EMBL/GenBank/DDBJ databases">
        <authorList>
            <person name="Hellsten U."/>
            <person name="Grimwood J."/>
            <person name="Chapman J.A."/>
            <person name="Shapiro H."/>
            <person name="Aerts A."/>
            <person name="Otillar R.P."/>
            <person name="Terry A.Y."/>
            <person name="Boore J.L."/>
            <person name="Simakov O."/>
            <person name="Marletaz F."/>
            <person name="Cho S.-J."/>
            <person name="Edsinger-Gonzales E."/>
            <person name="Havlak P."/>
            <person name="Kuo D.-H."/>
            <person name="Larsson T."/>
            <person name="Lv J."/>
            <person name="Arendt D."/>
            <person name="Savage R."/>
            <person name="Osoegawa K."/>
            <person name="de Jong P."/>
            <person name="Lindberg D.R."/>
            <person name="Seaver E.C."/>
            <person name="Weisblat D.A."/>
            <person name="Putnam N.H."/>
            <person name="Grigoriev I.V."/>
            <person name="Rokhsar D.S."/>
        </authorList>
    </citation>
    <scope>NUCLEOTIDE SEQUENCE</scope>
    <source>
        <strain evidence="4">I ESC-2004</strain>
    </source>
</reference>
<name>R7VJ08_CAPTE</name>
<dbReference type="Proteomes" id="UP000014760">
    <property type="component" value="Unassembled WGS sequence"/>
</dbReference>
<evidence type="ECO:0000313" key="3">
    <source>
        <dbReference type="EnsemblMetazoa" id="CapteP186980"/>
    </source>
</evidence>
<reference evidence="2 4" key="2">
    <citation type="journal article" date="2013" name="Nature">
        <title>Insights into bilaterian evolution from three spiralian genomes.</title>
        <authorList>
            <person name="Simakov O."/>
            <person name="Marletaz F."/>
            <person name="Cho S.J."/>
            <person name="Edsinger-Gonzales E."/>
            <person name="Havlak P."/>
            <person name="Hellsten U."/>
            <person name="Kuo D.H."/>
            <person name="Larsson T."/>
            <person name="Lv J."/>
            <person name="Arendt D."/>
            <person name="Savage R."/>
            <person name="Osoegawa K."/>
            <person name="de Jong P."/>
            <person name="Grimwood J."/>
            <person name="Chapman J.A."/>
            <person name="Shapiro H."/>
            <person name="Aerts A."/>
            <person name="Otillar R.P."/>
            <person name="Terry A.Y."/>
            <person name="Boore J.L."/>
            <person name="Grigoriev I.V."/>
            <person name="Lindberg D.R."/>
            <person name="Seaver E.C."/>
            <person name="Weisblat D.A."/>
            <person name="Putnam N.H."/>
            <person name="Rokhsar D.S."/>
        </authorList>
    </citation>
    <scope>NUCLEOTIDE SEQUENCE</scope>
    <source>
        <strain evidence="2 4">I ESC-2004</strain>
    </source>
</reference>
<evidence type="ECO:0000313" key="2">
    <source>
        <dbReference type="EMBL" id="ELU18547.1"/>
    </source>
</evidence>
<dbReference type="InterPro" id="IPR041457">
    <property type="entry name" value="CxC2_KDZ-assoc"/>
</dbReference>
<dbReference type="EnsemblMetazoa" id="CapteT186980">
    <property type="protein sequence ID" value="CapteP186980"/>
    <property type="gene ID" value="CapteG186980"/>
</dbReference>
<evidence type="ECO:0000313" key="4">
    <source>
        <dbReference type="Proteomes" id="UP000014760"/>
    </source>
</evidence>
<dbReference type="AlphaFoldDB" id="R7VJ08"/>
<dbReference type="HOGENOM" id="CLU_1290034_0_0_1"/>
<protein>
    <recommendedName>
        <fullName evidence="1">CxC2-like cysteine cluster KDZ transposase-associated domain-containing protein</fullName>
    </recommendedName>
</protein>
<accession>R7VJ08</accession>
<dbReference type="EMBL" id="KB291862">
    <property type="protein sequence ID" value="ELU18547.1"/>
    <property type="molecule type" value="Genomic_DNA"/>
</dbReference>
<dbReference type="EMBL" id="AMQN01016243">
    <property type="status" value="NOT_ANNOTATED_CDS"/>
    <property type="molecule type" value="Genomic_DNA"/>
</dbReference>
<gene>
    <name evidence="2" type="ORF">CAPTEDRAFT_186980</name>
</gene>
<feature type="domain" description="CxC2-like cysteine cluster KDZ transposase-associated" evidence="1">
    <location>
        <begin position="39"/>
        <end position="121"/>
    </location>
</feature>
<organism evidence="2">
    <name type="scientific">Capitella teleta</name>
    <name type="common">Polychaete worm</name>
    <dbReference type="NCBI Taxonomy" id="283909"/>
    <lineage>
        <taxon>Eukaryota</taxon>
        <taxon>Metazoa</taxon>
        <taxon>Spiralia</taxon>
        <taxon>Lophotrochozoa</taxon>
        <taxon>Annelida</taxon>
        <taxon>Polychaeta</taxon>
        <taxon>Sedentaria</taxon>
        <taxon>Scolecida</taxon>
        <taxon>Capitellidae</taxon>
        <taxon>Capitella</taxon>
    </lineage>
</organism>
<dbReference type="OrthoDB" id="10063408at2759"/>
<proteinExistence type="predicted"/>
<keyword evidence="4" id="KW-1185">Reference proteome</keyword>